<reference evidence="4" key="1">
    <citation type="submission" date="2020-05" db="UniProtKB">
        <authorList>
            <consortium name="EnsemblMetazoa"/>
        </authorList>
    </citation>
    <scope>IDENTIFICATION</scope>
    <source>
        <strain evidence="4">USDA</strain>
    </source>
</reference>
<keyword evidence="2" id="KW-0560">Oxidoreductase</keyword>
<name>A0A1I8Q7X6_STOCA</name>
<keyword evidence="5" id="KW-1185">Reference proteome</keyword>
<dbReference type="EnsemblMetazoa" id="SCAU014716-RA">
    <property type="protein sequence ID" value="SCAU014716-PA"/>
    <property type="gene ID" value="SCAU014716"/>
</dbReference>
<dbReference type="OrthoDB" id="1933717at2759"/>
<dbReference type="Gene3D" id="3.40.50.720">
    <property type="entry name" value="NAD(P)-binding Rossmann-like Domain"/>
    <property type="match status" value="1"/>
</dbReference>
<sequence length="248" mass="27209">MERWQNRVACVTGASSGIGAAIAKDLVNAGLIVVGLARRTERMEEICGSLPQNLQSRLHGVKCDVTSEQSVNEAFDWIEQHLGGVDVLINNAGTHASGQLLTMETSALQQTMQTNVMGMVYCTRRAFVSMQKRNIGDGHVVLINSILGHTIFQRSPGLVSHLNMYPVTKYGVTALAEILRQEFWDLETKIKISSLSPGVVDTDIVPDNFRHLPKLKAEDISAGVMYILATPPHVQVHELIIKPLGEPF</sequence>
<dbReference type="KEGG" id="scac:106092703"/>
<comment type="similarity">
    <text evidence="1 3">Belongs to the short-chain dehydrogenases/reductases (SDR) family.</text>
</comment>
<organism evidence="4 5">
    <name type="scientific">Stomoxys calcitrans</name>
    <name type="common">Stable fly</name>
    <name type="synonym">Conops calcitrans</name>
    <dbReference type="NCBI Taxonomy" id="35570"/>
    <lineage>
        <taxon>Eukaryota</taxon>
        <taxon>Metazoa</taxon>
        <taxon>Ecdysozoa</taxon>
        <taxon>Arthropoda</taxon>
        <taxon>Hexapoda</taxon>
        <taxon>Insecta</taxon>
        <taxon>Pterygota</taxon>
        <taxon>Neoptera</taxon>
        <taxon>Endopterygota</taxon>
        <taxon>Diptera</taxon>
        <taxon>Brachycera</taxon>
        <taxon>Muscomorpha</taxon>
        <taxon>Muscoidea</taxon>
        <taxon>Muscidae</taxon>
        <taxon>Stomoxys</taxon>
    </lineage>
</organism>
<evidence type="ECO:0000313" key="4">
    <source>
        <dbReference type="EnsemblMetazoa" id="SCAU014716-PA"/>
    </source>
</evidence>
<dbReference type="Proteomes" id="UP000095300">
    <property type="component" value="Unassembled WGS sequence"/>
</dbReference>
<dbReference type="SUPFAM" id="SSF51735">
    <property type="entry name" value="NAD(P)-binding Rossmann-fold domains"/>
    <property type="match status" value="1"/>
</dbReference>
<dbReference type="PRINTS" id="PR00080">
    <property type="entry name" value="SDRFAMILY"/>
</dbReference>
<dbReference type="InterPro" id="IPR002347">
    <property type="entry name" value="SDR_fam"/>
</dbReference>
<protein>
    <recommendedName>
        <fullName evidence="6">Dehydrogenase</fullName>
    </recommendedName>
</protein>
<dbReference type="PANTHER" id="PTHR43115:SF4">
    <property type="entry name" value="DEHYDROGENASE_REDUCTASE SDR FAMILY MEMBER 11"/>
    <property type="match status" value="1"/>
</dbReference>
<dbReference type="AlphaFoldDB" id="A0A1I8Q7X6"/>
<dbReference type="FunFam" id="3.40.50.720:FF:000047">
    <property type="entry name" value="NADP-dependent L-serine/L-allo-threonine dehydrogenase"/>
    <property type="match status" value="1"/>
</dbReference>
<dbReference type="PANTHER" id="PTHR43115">
    <property type="entry name" value="DEHYDROGENASE/REDUCTASE SDR FAMILY MEMBER 11"/>
    <property type="match status" value="1"/>
</dbReference>
<proteinExistence type="inferred from homology"/>
<gene>
    <name evidence="4" type="primary">106092703</name>
</gene>
<evidence type="ECO:0000313" key="5">
    <source>
        <dbReference type="Proteomes" id="UP000095300"/>
    </source>
</evidence>
<dbReference type="Pfam" id="PF00106">
    <property type="entry name" value="adh_short"/>
    <property type="match status" value="1"/>
</dbReference>
<dbReference type="GO" id="GO:0016616">
    <property type="term" value="F:oxidoreductase activity, acting on the CH-OH group of donors, NAD or NADP as acceptor"/>
    <property type="evidence" value="ECO:0007669"/>
    <property type="project" value="UniProtKB-ARBA"/>
</dbReference>
<evidence type="ECO:0008006" key="6">
    <source>
        <dbReference type="Google" id="ProtNLM"/>
    </source>
</evidence>
<dbReference type="VEuPathDB" id="VectorBase:SCAU014716"/>
<evidence type="ECO:0000256" key="1">
    <source>
        <dbReference type="ARBA" id="ARBA00006484"/>
    </source>
</evidence>
<evidence type="ECO:0000256" key="2">
    <source>
        <dbReference type="ARBA" id="ARBA00023002"/>
    </source>
</evidence>
<dbReference type="STRING" id="35570.A0A1I8Q7X6"/>
<accession>A0A1I8Q7X6</accession>
<evidence type="ECO:0000256" key="3">
    <source>
        <dbReference type="RuleBase" id="RU000363"/>
    </source>
</evidence>
<dbReference type="InterPro" id="IPR036291">
    <property type="entry name" value="NAD(P)-bd_dom_sf"/>
</dbReference>
<dbReference type="PRINTS" id="PR00081">
    <property type="entry name" value="GDHRDH"/>
</dbReference>